<accession>A0A7S4HCS0</accession>
<dbReference type="InterPro" id="IPR001214">
    <property type="entry name" value="SET_dom"/>
</dbReference>
<proteinExistence type="predicted"/>
<dbReference type="Pfam" id="PF00856">
    <property type="entry name" value="SET"/>
    <property type="match status" value="1"/>
</dbReference>
<name>A0A7S4HCS0_9EUKA</name>
<dbReference type="PROSITE" id="PS50280">
    <property type="entry name" value="SET"/>
    <property type="match status" value="1"/>
</dbReference>
<dbReference type="SUPFAM" id="SSF82199">
    <property type="entry name" value="SET domain"/>
    <property type="match status" value="1"/>
</dbReference>
<protein>
    <recommendedName>
        <fullName evidence="1">SET domain-containing protein</fullName>
    </recommendedName>
</protein>
<gene>
    <name evidence="2" type="ORF">CPOL0286_LOCUS471</name>
</gene>
<evidence type="ECO:0000259" key="1">
    <source>
        <dbReference type="PROSITE" id="PS50280"/>
    </source>
</evidence>
<dbReference type="SMART" id="SM00317">
    <property type="entry name" value="SET"/>
    <property type="match status" value="1"/>
</dbReference>
<dbReference type="EMBL" id="HBKO01000953">
    <property type="protein sequence ID" value="CAE2195118.1"/>
    <property type="molecule type" value="Transcribed_RNA"/>
</dbReference>
<dbReference type="AlphaFoldDB" id="A0A7S4HCS0"/>
<sequence length="143" mass="15111">MSLAEVEELMEGLDYSIQPSEGKSLGLFALRPLGPGSVVGFYSGPIVSDAEYDDAVAAGRSSGDYGFALGNGFVVDAEDPTTSGPLRFCNHSGRRPNCEMGACKLFGKTYGVFLETSKDINAGDELLFDYGGDFWSGSIPADD</sequence>
<organism evidence="2">
    <name type="scientific">Prymnesium polylepis</name>
    <dbReference type="NCBI Taxonomy" id="72548"/>
    <lineage>
        <taxon>Eukaryota</taxon>
        <taxon>Haptista</taxon>
        <taxon>Haptophyta</taxon>
        <taxon>Prymnesiophyceae</taxon>
        <taxon>Prymnesiales</taxon>
        <taxon>Prymnesiaceae</taxon>
        <taxon>Prymnesium</taxon>
    </lineage>
</organism>
<dbReference type="Gene3D" id="2.170.270.10">
    <property type="entry name" value="SET domain"/>
    <property type="match status" value="1"/>
</dbReference>
<reference evidence="2" key="1">
    <citation type="submission" date="2021-01" db="EMBL/GenBank/DDBJ databases">
        <authorList>
            <person name="Corre E."/>
            <person name="Pelletier E."/>
            <person name="Niang G."/>
            <person name="Scheremetjew M."/>
            <person name="Finn R."/>
            <person name="Kale V."/>
            <person name="Holt S."/>
            <person name="Cochrane G."/>
            <person name="Meng A."/>
            <person name="Brown T."/>
            <person name="Cohen L."/>
        </authorList>
    </citation>
    <scope>NUCLEOTIDE SEQUENCE</scope>
    <source>
        <strain evidence="2">UIO037</strain>
    </source>
</reference>
<dbReference type="InterPro" id="IPR046341">
    <property type="entry name" value="SET_dom_sf"/>
</dbReference>
<evidence type="ECO:0000313" key="2">
    <source>
        <dbReference type="EMBL" id="CAE2195118.1"/>
    </source>
</evidence>
<feature type="domain" description="SET" evidence="1">
    <location>
        <begin position="11"/>
        <end position="131"/>
    </location>
</feature>